<proteinExistence type="predicted"/>
<dbReference type="Proteomes" id="UP000053675">
    <property type="component" value="Unassembled WGS sequence"/>
</dbReference>
<dbReference type="Pfam" id="PF00440">
    <property type="entry name" value="TetR_N"/>
    <property type="match status" value="1"/>
</dbReference>
<name>A0A084U713_9HYPH</name>
<dbReference type="GO" id="GO:0003700">
    <property type="term" value="F:DNA-binding transcription factor activity"/>
    <property type="evidence" value="ECO:0007669"/>
    <property type="project" value="TreeGrafter"/>
</dbReference>
<keyword evidence="1 2" id="KW-0238">DNA-binding</keyword>
<evidence type="ECO:0000256" key="2">
    <source>
        <dbReference type="PROSITE-ProRule" id="PRU00335"/>
    </source>
</evidence>
<protein>
    <submittedName>
        <fullName evidence="4">Transcriptional regulator, TetR family</fullName>
    </submittedName>
</protein>
<dbReference type="RefSeq" id="WP_244444613.1">
    <property type="nucleotide sequence ID" value="NZ_JMQM01000002.1"/>
</dbReference>
<feature type="domain" description="HTH tetR-type" evidence="3">
    <location>
        <begin position="3"/>
        <end position="63"/>
    </location>
</feature>
<dbReference type="PANTHER" id="PTHR30055">
    <property type="entry name" value="HTH-TYPE TRANSCRIPTIONAL REGULATOR RUTR"/>
    <property type="match status" value="1"/>
</dbReference>
<comment type="caution">
    <text evidence="4">The sequence shown here is derived from an EMBL/GenBank/DDBJ whole genome shotgun (WGS) entry which is preliminary data.</text>
</comment>
<evidence type="ECO:0000313" key="4">
    <source>
        <dbReference type="EMBL" id="KFB08749.1"/>
    </source>
</evidence>
<dbReference type="PROSITE" id="PS50977">
    <property type="entry name" value="HTH_TETR_2"/>
    <property type="match status" value="1"/>
</dbReference>
<dbReference type="AlphaFoldDB" id="A0A084U713"/>
<dbReference type="InterPro" id="IPR050109">
    <property type="entry name" value="HTH-type_TetR-like_transc_reg"/>
</dbReference>
<evidence type="ECO:0000256" key="1">
    <source>
        <dbReference type="ARBA" id="ARBA00023125"/>
    </source>
</evidence>
<sequence>MGENKRLRIVEGALRTFLTYGFARTTMDDIAQAAGLSRPALYLEFRNKADIFRAVGQDLLEQSSAKAKEALRGSGSLRERILAALDAAVFDLMDEINASPHGVELVDMENRIASDIVSGWRDVLVEAFTHEFASAARREGVVLAERGLTAASLAEMLLDMLEGMRMRGECGPGAREAADRMLLLAETAIECARDARMTEAAG</sequence>
<dbReference type="PANTHER" id="PTHR30055:SF226">
    <property type="entry name" value="HTH-TYPE TRANSCRIPTIONAL REGULATOR PKSA"/>
    <property type="match status" value="1"/>
</dbReference>
<dbReference type="STRING" id="472175.EL18_03003"/>
<dbReference type="EMBL" id="JMQM01000002">
    <property type="protein sequence ID" value="KFB08749.1"/>
    <property type="molecule type" value="Genomic_DNA"/>
</dbReference>
<dbReference type="PATRIC" id="fig|472175.3.peg.2997"/>
<dbReference type="PRINTS" id="PR00455">
    <property type="entry name" value="HTHTETR"/>
</dbReference>
<accession>A0A084U713</accession>
<feature type="DNA-binding region" description="H-T-H motif" evidence="2">
    <location>
        <begin position="26"/>
        <end position="45"/>
    </location>
</feature>
<evidence type="ECO:0000313" key="5">
    <source>
        <dbReference type="Proteomes" id="UP000053675"/>
    </source>
</evidence>
<reference evidence="4 5" key="1">
    <citation type="submission" date="2014-05" db="EMBL/GenBank/DDBJ databases">
        <title>Draft Genome Sequence of Nitratireductor basaltis Strain UMTGB225, A Marine Bacterium Isolated from Green Barrel Tunicate.</title>
        <authorList>
            <person name="Gan H.Y."/>
        </authorList>
    </citation>
    <scope>NUCLEOTIDE SEQUENCE [LARGE SCALE GENOMIC DNA]</scope>
    <source>
        <strain evidence="4 5">UMTGB225</strain>
    </source>
</reference>
<dbReference type="GO" id="GO:0000976">
    <property type="term" value="F:transcription cis-regulatory region binding"/>
    <property type="evidence" value="ECO:0007669"/>
    <property type="project" value="TreeGrafter"/>
</dbReference>
<dbReference type="Gene3D" id="1.10.357.10">
    <property type="entry name" value="Tetracycline Repressor, domain 2"/>
    <property type="match status" value="1"/>
</dbReference>
<gene>
    <name evidence="4" type="ORF">EL18_03003</name>
</gene>
<dbReference type="eggNOG" id="COG1309">
    <property type="taxonomic scope" value="Bacteria"/>
</dbReference>
<dbReference type="InterPro" id="IPR009057">
    <property type="entry name" value="Homeodomain-like_sf"/>
</dbReference>
<keyword evidence="5" id="KW-1185">Reference proteome</keyword>
<dbReference type="InterPro" id="IPR001647">
    <property type="entry name" value="HTH_TetR"/>
</dbReference>
<dbReference type="SUPFAM" id="SSF46689">
    <property type="entry name" value="Homeodomain-like"/>
    <property type="match status" value="1"/>
</dbReference>
<evidence type="ECO:0000259" key="3">
    <source>
        <dbReference type="PROSITE" id="PS50977"/>
    </source>
</evidence>
<organism evidence="4 5">
    <name type="scientific">Nitratireductor basaltis</name>
    <dbReference type="NCBI Taxonomy" id="472175"/>
    <lineage>
        <taxon>Bacteria</taxon>
        <taxon>Pseudomonadati</taxon>
        <taxon>Pseudomonadota</taxon>
        <taxon>Alphaproteobacteria</taxon>
        <taxon>Hyphomicrobiales</taxon>
        <taxon>Phyllobacteriaceae</taxon>
        <taxon>Nitratireductor</taxon>
    </lineage>
</organism>